<dbReference type="Proteomes" id="UP000824533">
    <property type="component" value="Linkage Group LG02"/>
</dbReference>
<comment type="caution">
    <text evidence="1">The sequence shown here is derived from an EMBL/GenBank/DDBJ whole genome shotgun (WGS) entry which is preliminary data.</text>
</comment>
<sequence>MSRDARHRIKFDPQRIVGFILGGCGGVECRSARADWSTRTCNASLRGADDRGARAARGARRAAAGAAASPAVAASDHPAGLLRGRCEGAPQYPPADAGHANEITRD</sequence>
<keyword evidence="2" id="KW-1185">Reference proteome</keyword>
<gene>
    <name evidence="1" type="ORF">K1T71_001523</name>
</gene>
<organism evidence="1 2">
    <name type="scientific">Dendrolimus kikuchii</name>
    <dbReference type="NCBI Taxonomy" id="765133"/>
    <lineage>
        <taxon>Eukaryota</taxon>
        <taxon>Metazoa</taxon>
        <taxon>Ecdysozoa</taxon>
        <taxon>Arthropoda</taxon>
        <taxon>Hexapoda</taxon>
        <taxon>Insecta</taxon>
        <taxon>Pterygota</taxon>
        <taxon>Neoptera</taxon>
        <taxon>Endopterygota</taxon>
        <taxon>Lepidoptera</taxon>
        <taxon>Glossata</taxon>
        <taxon>Ditrysia</taxon>
        <taxon>Bombycoidea</taxon>
        <taxon>Lasiocampidae</taxon>
        <taxon>Dendrolimus</taxon>
    </lineage>
</organism>
<evidence type="ECO:0000313" key="2">
    <source>
        <dbReference type="Proteomes" id="UP000824533"/>
    </source>
</evidence>
<dbReference type="EMBL" id="CM034388">
    <property type="protein sequence ID" value="KAJ0183547.1"/>
    <property type="molecule type" value="Genomic_DNA"/>
</dbReference>
<proteinExistence type="predicted"/>
<reference evidence="1 2" key="1">
    <citation type="journal article" date="2021" name="Front. Genet.">
        <title>Chromosome-Level Genome Assembly Reveals Significant Gene Expansion in the Toll and IMD Signaling Pathways of Dendrolimus kikuchii.</title>
        <authorList>
            <person name="Zhou J."/>
            <person name="Wu P."/>
            <person name="Xiong Z."/>
            <person name="Liu N."/>
            <person name="Zhao N."/>
            <person name="Ji M."/>
            <person name="Qiu Y."/>
            <person name="Yang B."/>
        </authorList>
    </citation>
    <scope>NUCLEOTIDE SEQUENCE [LARGE SCALE GENOMIC DNA]</scope>
    <source>
        <strain evidence="1">Ann1</strain>
    </source>
</reference>
<accession>A0ACC1DJH9</accession>
<protein>
    <submittedName>
        <fullName evidence="1">Uncharacterized protein</fullName>
    </submittedName>
</protein>
<name>A0ACC1DJH9_9NEOP</name>
<evidence type="ECO:0000313" key="1">
    <source>
        <dbReference type="EMBL" id="KAJ0183547.1"/>
    </source>
</evidence>